<dbReference type="GO" id="GO:0000287">
    <property type="term" value="F:magnesium ion binding"/>
    <property type="evidence" value="ECO:0007669"/>
    <property type="project" value="UniProtKB-UniRule"/>
</dbReference>
<dbReference type="GO" id="GO:0005737">
    <property type="term" value="C:cytoplasm"/>
    <property type="evidence" value="ECO:0007669"/>
    <property type="project" value="UniProtKB-SubCell"/>
</dbReference>
<dbReference type="GO" id="GO:0000105">
    <property type="term" value="P:L-histidine biosynthetic process"/>
    <property type="evidence" value="ECO:0007669"/>
    <property type="project" value="UniProtKB-UniRule"/>
</dbReference>
<evidence type="ECO:0000256" key="8">
    <source>
        <dbReference type="ARBA" id="ARBA00022605"/>
    </source>
</evidence>
<accession>A0A7V2F6L3</accession>
<dbReference type="PANTHER" id="PTHR42945:SF1">
    <property type="entry name" value="HISTIDINE BIOSYNTHESIS BIFUNCTIONAL PROTEIN HIS7"/>
    <property type="match status" value="1"/>
</dbReference>
<evidence type="ECO:0000256" key="2">
    <source>
        <dbReference type="ARBA" id="ARBA00001460"/>
    </source>
</evidence>
<comment type="similarity">
    <text evidence="6">In the N-terminal section; belongs to the PRA-CH family.</text>
</comment>
<reference evidence="13" key="1">
    <citation type="journal article" date="2020" name="mSystems">
        <title>Genome- and Community-Level Interaction Insights into Carbon Utilization and Element Cycling Functions of Hydrothermarchaeota in Hydrothermal Sediment.</title>
        <authorList>
            <person name="Zhou Z."/>
            <person name="Liu Y."/>
            <person name="Xu W."/>
            <person name="Pan J."/>
            <person name="Luo Z.H."/>
            <person name="Li M."/>
        </authorList>
    </citation>
    <scope>NUCLEOTIDE SEQUENCE [LARGE SCALE GENOMIC DNA]</scope>
    <source>
        <strain evidence="13">SpSt-143</strain>
    </source>
</reference>
<feature type="binding site" evidence="11">
    <location>
        <position position="104"/>
    </location>
    <ligand>
        <name>Zn(2+)</name>
        <dbReference type="ChEBI" id="CHEBI:29105"/>
        <note>ligand shared between dimeric partners</note>
    </ligand>
</feature>
<evidence type="ECO:0000256" key="3">
    <source>
        <dbReference type="ARBA" id="ARBA00005169"/>
    </source>
</evidence>
<dbReference type="NCBIfam" id="NF000768">
    <property type="entry name" value="PRK00051.1"/>
    <property type="match status" value="1"/>
</dbReference>
<evidence type="ECO:0000256" key="5">
    <source>
        <dbReference type="ARBA" id="ARBA00007731"/>
    </source>
</evidence>
<comment type="subcellular location">
    <subcellularLocation>
        <location evidence="11">Cytoplasm</location>
    </subcellularLocation>
</comment>
<comment type="pathway">
    <text evidence="3 11">Amino-acid biosynthesis; L-histidine biosynthesis; L-histidine from 5-phospho-alpha-D-ribose 1-diphosphate: step 3/9.</text>
</comment>
<keyword evidence="8 11" id="KW-0028">Amino-acid biosynthesis</keyword>
<keyword evidence="10 11" id="KW-0368">Histidine biosynthesis</keyword>
<keyword evidence="11" id="KW-0479">Metal-binding</keyword>
<comment type="similarity">
    <text evidence="5">In the C-terminal section; belongs to the PRA-PH family.</text>
</comment>
<keyword evidence="11" id="KW-0460">Magnesium</keyword>
<comment type="function">
    <text evidence="11">Catalyzes the hydrolysis of the adenine ring of phosphoribosyl-AMP.</text>
</comment>
<dbReference type="GO" id="GO:0004636">
    <property type="term" value="F:phosphoribosyl-ATP diphosphatase activity"/>
    <property type="evidence" value="ECO:0007669"/>
    <property type="project" value="UniProtKB-EC"/>
</dbReference>
<evidence type="ECO:0000259" key="12">
    <source>
        <dbReference type="Pfam" id="PF01502"/>
    </source>
</evidence>
<dbReference type="PANTHER" id="PTHR42945">
    <property type="entry name" value="HISTIDINE BIOSYNTHESIS BIFUNCTIONAL PROTEIN"/>
    <property type="match status" value="1"/>
</dbReference>
<evidence type="ECO:0000256" key="9">
    <source>
        <dbReference type="ARBA" id="ARBA00022801"/>
    </source>
</evidence>
<comment type="subunit">
    <text evidence="11">Homodimer.</text>
</comment>
<keyword evidence="11" id="KW-0862">Zinc</keyword>
<dbReference type="Gene3D" id="4.10.80.70">
    <property type="match status" value="1"/>
</dbReference>
<dbReference type="SUPFAM" id="SSF141734">
    <property type="entry name" value="HisI-like"/>
    <property type="match status" value="1"/>
</dbReference>
<comment type="similarity">
    <text evidence="11">Belongs to the PRA-CH family.</text>
</comment>
<feature type="binding site" evidence="11">
    <location>
        <position position="79"/>
    </location>
    <ligand>
        <name>Mg(2+)</name>
        <dbReference type="ChEBI" id="CHEBI:18420"/>
    </ligand>
</feature>
<dbReference type="InterPro" id="IPR026660">
    <property type="entry name" value="PRA-CH"/>
</dbReference>
<comment type="catalytic activity">
    <reaction evidence="1 11">
        <text>1-(5-phospho-beta-D-ribosyl)-5'-AMP + H2O = 1-(5-phospho-beta-D-ribosyl)-5-[(5-phospho-beta-D-ribosylamino)methylideneamino]imidazole-4-carboxamide</text>
        <dbReference type="Rhea" id="RHEA:20049"/>
        <dbReference type="ChEBI" id="CHEBI:15377"/>
        <dbReference type="ChEBI" id="CHEBI:58435"/>
        <dbReference type="ChEBI" id="CHEBI:59457"/>
        <dbReference type="EC" id="3.5.4.19"/>
    </reaction>
</comment>
<dbReference type="UniPathway" id="UPA00031">
    <property type="reaction ID" value="UER00008"/>
</dbReference>
<name>A0A7V2F6L3_RHOMR</name>
<evidence type="ECO:0000256" key="4">
    <source>
        <dbReference type="ARBA" id="ARBA00005204"/>
    </source>
</evidence>
<comment type="caution">
    <text evidence="13">The sequence shown here is derived from an EMBL/GenBank/DDBJ whole genome shotgun (WGS) entry which is preliminary data.</text>
</comment>
<evidence type="ECO:0000256" key="11">
    <source>
        <dbReference type="HAMAP-Rule" id="MF_01021"/>
    </source>
</evidence>
<keyword evidence="7 11" id="KW-0963">Cytoplasm</keyword>
<feature type="binding site" evidence="11">
    <location>
        <position position="81"/>
    </location>
    <ligand>
        <name>Mg(2+)</name>
        <dbReference type="ChEBI" id="CHEBI:18420"/>
    </ligand>
</feature>
<dbReference type="InterPro" id="IPR038019">
    <property type="entry name" value="PRib_AMP_CycHydrolase_sf"/>
</dbReference>
<dbReference type="FunFam" id="3.10.20.810:FF:000001">
    <property type="entry name" value="Histidine biosynthesis bifunctional protein HisIE"/>
    <property type="match status" value="1"/>
</dbReference>
<sequence>MEMNALLQAVKYDANGLVVAIAQDAETGEILMVAYMNEATLRQTLETGLMTYWSRSRQEVWVKGATSGHTQEVREVRIDCDGDVLLFKIKQNGGAACHTGHRSCFYRKLENGRLVETEGLVFNPEQVYSQNNR</sequence>
<comment type="pathway">
    <text evidence="4">Amino-acid biosynthesis; L-histidine biosynthesis; L-histidine from 5-phospho-alpha-D-ribose 1-diphosphate: step 2/9.</text>
</comment>
<protein>
    <recommendedName>
        <fullName evidence="11">Phosphoribosyl-AMP cyclohydrolase</fullName>
        <shortName evidence="11">PRA-CH</shortName>
        <ecNumber evidence="11">3.5.4.19</ecNumber>
    </recommendedName>
</protein>
<dbReference type="EC" id="3.5.4.19" evidence="11"/>
<feature type="domain" description="Phosphoribosyl-AMP cyclohydrolase" evidence="12">
    <location>
        <begin position="32"/>
        <end position="106"/>
    </location>
</feature>
<keyword evidence="9 11" id="KW-0378">Hydrolase</keyword>
<dbReference type="EMBL" id="DSGB01000004">
    <property type="protein sequence ID" value="HER96038.1"/>
    <property type="molecule type" value="Genomic_DNA"/>
</dbReference>
<evidence type="ECO:0000256" key="10">
    <source>
        <dbReference type="ARBA" id="ARBA00023102"/>
    </source>
</evidence>
<proteinExistence type="inferred from homology"/>
<evidence type="ECO:0000256" key="1">
    <source>
        <dbReference type="ARBA" id="ARBA00000024"/>
    </source>
</evidence>
<evidence type="ECO:0000256" key="7">
    <source>
        <dbReference type="ARBA" id="ARBA00022490"/>
    </source>
</evidence>
<gene>
    <name evidence="11 13" type="primary">hisI</name>
    <name evidence="13" type="ORF">ENO59_05920</name>
</gene>
<dbReference type="InterPro" id="IPR002496">
    <property type="entry name" value="PRib_AMP_CycHydrolase_dom"/>
</dbReference>
<dbReference type="GO" id="GO:0008270">
    <property type="term" value="F:zinc ion binding"/>
    <property type="evidence" value="ECO:0007669"/>
    <property type="project" value="UniProtKB-UniRule"/>
</dbReference>
<dbReference type="GO" id="GO:0004635">
    <property type="term" value="F:phosphoribosyl-AMP cyclohydrolase activity"/>
    <property type="evidence" value="ECO:0007669"/>
    <property type="project" value="UniProtKB-UniRule"/>
</dbReference>
<dbReference type="HAMAP" id="MF_01021">
    <property type="entry name" value="HisI"/>
    <property type="match status" value="1"/>
</dbReference>
<dbReference type="Gene3D" id="3.10.20.810">
    <property type="entry name" value="Phosphoribosyl-AMP cyclohydrolase"/>
    <property type="match status" value="1"/>
</dbReference>
<comment type="cofactor">
    <cofactor evidence="11">
        <name>Zn(2+)</name>
        <dbReference type="ChEBI" id="CHEBI:29105"/>
    </cofactor>
    <text evidence="11">Binds 1 zinc ion per subunit.</text>
</comment>
<feature type="binding site" evidence="11">
    <location>
        <position position="83"/>
    </location>
    <ligand>
        <name>Mg(2+)</name>
        <dbReference type="ChEBI" id="CHEBI:18420"/>
    </ligand>
</feature>
<dbReference type="Pfam" id="PF01502">
    <property type="entry name" value="PRA-CH"/>
    <property type="match status" value="1"/>
</dbReference>
<comment type="catalytic activity">
    <reaction evidence="2">
        <text>1-(5-phospho-beta-D-ribosyl)-ATP + H2O = 1-(5-phospho-beta-D-ribosyl)-5'-AMP + diphosphate + H(+)</text>
        <dbReference type="Rhea" id="RHEA:22828"/>
        <dbReference type="ChEBI" id="CHEBI:15377"/>
        <dbReference type="ChEBI" id="CHEBI:15378"/>
        <dbReference type="ChEBI" id="CHEBI:33019"/>
        <dbReference type="ChEBI" id="CHEBI:59457"/>
        <dbReference type="ChEBI" id="CHEBI:73183"/>
        <dbReference type="EC" id="3.6.1.31"/>
    </reaction>
</comment>
<dbReference type="AlphaFoldDB" id="A0A7V2F6L3"/>
<organism evidence="13">
    <name type="scientific">Rhodothermus marinus</name>
    <name type="common">Rhodothermus obamensis</name>
    <dbReference type="NCBI Taxonomy" id="29549"/>
    <lineage>
        <taxon>Bacteria</taxon>
        <taxon>Pseudomonadati</taxon>
        <taxon>Rhodothermota</taxon>
        <taxon>Rhodothermia</taxon>
        <taxon>Rhodothermales</taxon>
        <taxon>Rhodothermaceae</taxon>
        <taxon>Rhodothermus</taxon>
    </lineage>
</organism>
<comment type="cofactor">
    <cofactor evidence="11">
        <name>Mg(2+)</name>
        <dbReference type="ChEBI" id="CHEBI:18420"/>
    </cofactor>
    <text evidence="11">Binds 1 Mg(2+) ion per subunit.</text>
</comment>
<evidence type="ECO:0000313" key="13">
    <source>
        <dbReference type="EMBL" id="HER96038.1"/>
    </source>
</evidence>
<feature type="binding site" evidence="11">
    <location>
        <position position="97"/>
    </location>
    <ligand>
        <name>Zn(2+)</name>
        <dbReference type="ChEBI" id="CHEBI:29105"/>
        <note>ligand shared between dimeric partners</note>
    </ligand>
</feature>
<evidence type="ECO:0000256" key="6">
    <source>
        <dbReference type="ARBA" id="ARBA00008299"/>
    </source>
</evidence>
<feature type="binding site" evidence="11">
    <location>
        <position position="80"/>
    </location>
    <ligand>
        <name>Zn(2+)</name>
        <dbReference type="ChEBI" id="CHEBI:29105"/>
        <note>ligand shared between dimeric partners</note>
    </ligand>
</feature>